<dbReference type="Pfam" id="PF08447">
    <property type="entry name" value="PAS_3"/>
    <property type="match status" value="1"/>
</dbReference>
<dbReference type="NCBIfam" id="TIGR00229">
    <property type="entry name" value="sensory_box"/>
    <property type="match status" value="1"/>
</dbReference>
<dbReference type="InterPro" id="IPR013088">
    <property type="entry name" value="Znf_NHR/GATA"/>
</dbReference>
<dbReference type="AlphaFoldDB" id="A0A6A6NSB5"/>
<dbReference type="SMART" id="SM00091">
    <property type="entry name" value="PAS"/>
    <property type="match status" value="1"/>
</dbReference>
<feature type="compositionally biased region" description="Basic and acidic residues" evidence="5">
    <location>
        <begin position="327"/>
        <end position="336"/>
    </location>
</feature>
<gene>
    <name evidence="8" type="ORF">BDY21DRAFT_290777</name>
</gene>
<dbReference type="PROSITE" id="PS50114">
    <property type="entry name" value="GATA_ZN_FINGER_2"/>
    <property type="match status" value="1"/>
</dbReference>
<feature type="compositionally biased region" description="Polar residues" evidence="5">
    <location>
        <begin position="21"/>
        <end position="31"/>
    </location>
</feature>
<dbReference type="InterPro" id="IPR035965">
    <property type="entry name" value="PAS-like_dom_sf"/>
</dbReference>
<feature type="compositionally biased region" description="Polar residues" evidence="5">
    <location>
        <begin position="218"/>
        <end position="227"/>
    </location>
</feature>
<feature type="domain" description="GATA-type" evidence="7">
    <location>
        <begin position="349"/>
        <end position="376"/>
    </location>
</feature>
<evidence type="ECO:0000256" key="2">
    <source>
        <dbReference type="ARBA" id="ARBA00022771"/>
    </source>
</evidence>
<evidence type="ECO:0000259" key="6">
    <source>
        <dbReference type="PROSITE" id="PS50112"/>
    </source>
</evidence>
<feature type="region of interest" description="Disordered" evidence="5">
    <location>
        <begin position="327"/>
        <end position="367"/>
    </location>
</feature>
<dbReference type="Pfam" id="PF00320">
    <property type="entry name" value="GATA"/>
    <property type="match status" value="1"/>
</dbReference>
<dbReference type="Gene3D" id="3.30.50.10">
    <property type="entry name" value="Erythroid Transcription Factor GATA-1, subunit A"/>
    <property type="match status" value="1"/>
</dbReference>
<proteinExistence type="predicted"/>
<dbReference type="SUPFAM" id="SSF57716">
    <property type="entry name" value="Glucocorticoid receptor-like (DNA-binding domain)"/>
    <property type="match status" value="1"/>
</dbReference>
<keyword evidence="2 4" id="KW-0863">Zinc-finger</keyword>
<dbReference type="InterPro" id="IPR000679">
    <property type="entry name" value="Znf_GATA"/>
</dbReference>
<evidence type="ECO:0008006" key="10">
    <source>
        <dbReference type="Google" id="ProtNLM"/>
    </source>
</evidence>
<accession>A0A6A6NSB5</accession>
<organism evidence="8 9">
    <name type="scientific">Lineolata rhizophorae</name>
    <dbReference type="NCBI Taxonomy" id="578093"/>
    <lineage>
        <taxon>Eukaryota</taxon>
        <taxon>Fungi</taxon>
        <taxon>Dikarya</taxon>
        <taxon>Ascomycota</taxon>
        <taxon>Pezizomycotina</taxon>
        <taxon>Dothideomycetes</taxon>
        <taxon>Dothideomycetes incertae sedis</taxon>
        <taxon>Lineolatales</taxon>
        <taxon>Lineolataceae</taxon>
        <taxon>Lineolata</taxon>
    </lineage>
</organism>
<dbReference type="SUPFAM" id="SSF55785">
    <property type="entry name" value="PYP-like sensor domain (PAS domain)"/>
    <property type="match status" value="1"/>
</dbReference>
<protein>
    <recommendedName>
        <fullName evidence="10">White collar-2</fullName>
    </recommendedName>
</protein>
<sequence>MPPATMGGVGAGPLPTGFGMPTSSSTGSTLTEFTKRRNWSQRVLEELRDFLHILSPDGRILYVSPSCKALTGWEEGELLGKFVAKYVHADDTAIFVREFNESIATGNALRFFYRFKRREEGYAIFEAHGHPHLVVDPTTFGSAVGPGPGNTCSGFFIMSRPYPTKNATLLDSFLEHKIENERLTKRVAELKREEAEDEETVAQALQRKPGETAPAGSLTPSETTQRTDPVADAQSASQAAYNAMPPPAKPSVSNTALTRQNLDEALAASKPDSINDKMARYEGASHIETIEMLTGLRYRDGERSQGISTGDASPALIRGDAGIAILVDKDSRPGGDKKKKSKGPEEYVCTDCGTLDSPEWRKGPQGPKTLCNACGLRWAKKEKKRQSLATAQPSLPVHSSTNSS</sequence>
<evidence type="ECO:0000256" key="1">
    <source>
        <dbReference type="ARBA" id="ARBA00022723"/>
    </source>
</evidence>
<evidence type="ECO:0000313" key="8">
    <source>
        <dbReference type="EMBL" id="KAF2454606.1"/>
    </source>
</evidence>
<feature type="compositionally biased region" description="Polar residues" evidence="5">
    <location>
        <begin position="387"/>
        <end position="404"/>
    </location>
</feature>
<dbReference type="PROSITE" id="PS50112">
    <property type="entry name" value="PAS"/>
    <property type="match status" value="1"/>
</dbReference>
<dbReference type="SMART" id="SM00401">
    <property type="entry name" value="ZnF_GATA"/>
    <property type="match status" value="1"/>
</dbReference>
<evidence type="ECO:0000256" key="4">
    <source>
        <dbReference type="PROSITE-ProRule" id="PRU00094"/>
    </source>
</evidence>
<evidence type="ECO:0000256" key="3">
    <source>
        <dbReference type="ARBA" id="ARBA00022833"/>
    </source>
</evidence>
<feature type="domain" description="PAS" evidence="6">
    <location>
        <begin position="36"/>
        <end position="106"/>
    </location>
</feature>
<dbReference type="Proteomes" id="UP000799766">
    <property type="component" value="Unassembled WGS sequence"/>
</dbReference>
<dbReference type="InterPro" id="IPR013655">
    <property type="entry name" value="PAS_fold_3"/>
</dbReference>
<dbReference type="PANTHER" id="PTHR45658">
    <property type="entry name" value="GATA TRANSCRIPTION FACTOR"/>
    <property type="match status" value="1"/>
</dbReference>
<dbReference type="EMBL" id="MU001690">
    <property type="protein sequence ID" value="KAF2454606.1"/>
    <property type="molecule type" value="Genomic_DNA"/>
</dbReference>
<dbReference type="CDD" id="cd00202">
    <property type="entry name" value="ZnF_GATA"/>
    <property type="match status" value="1"/>
</dbReference>
<evidence type="ECO:0000313" key="9">
    <source>
        <dbReference type="Proteomes" id="UP000799766"/>
    </source>
</evidence>
<dbReference type="GO" id="GO:0008270">
    <property type="term" value="F:zinc ion binding"/>
    <property type="evidence" value="ECO:0007669"/>
    <property type="project" value="UniProtKB-KW"/>
</dbReference>
<dbReference type="InterPro" id="IPR051140">
    <property type="entry name" value="GATA_TF"/>
</dbReference>
<dbReference type="CDD" id="cd00130">
    <property type="entry name" value="PAS"/>
    <property type="match status" value="1"/>
</dbReference>
<keyword evidence="9" id="KW-1185">Reference proteome</keyword>
<feature type="region of interest" description="Disordered" evidence="5">
    <location>
        <begin position="385"/>
        <end position="404"/>
    </location>
</feature>
<feature type="region of interest" description="Disordered" evidence="5">
    <location>
        <begin position="1"/>
        <end position="31"/>
    </location>
</feature>
<evidence type="ECO:0000259" key="7">
    <source>
        <dbReference type="PROSITE" id="PS50114"/>
    </source>
</evidence>
<dbReference type="GO" id="GO:0006355">
    <property type="term" value="P:regulation of DNA-templated transcription"/>
    <property type="evidence" value="ECO:0007669"/>
    <property type="project" value="InterPro"/>
</dbReference>
<dbReference type="PANTHER" id="PTHR45658:SF18">
    <property type="entry name" value="PROTEIN GAT2"/>
    <property type="match status" value="1"/>
</dbReference>
<evidence type="ECO:0000256" key="5">
    <source>
        <dbReference type="SAM" id="MobiDB-lite"/>
    </source>
</evidence>
<dbReference type="GO" id="GO:0043565">
    <property type="term" value="F:sequence-specific DNA binding"/>
    <property type="evidence" value="ECO:0007669"/>
    <property type="project" value="InterPro"/>
</dbReference>
<dbReference type="PROSITE" id="PS00344">
    <property type="entry name" value="GATA_ZN_FINGER_1"/>
    <property type="match status" value="1"/>
</dbReference>
<feature type="region of interest" description="Disordered" evidence="5">
    <location>
        <begin position="191"/>
        <end position="254"/>
    </location>
</feature>
<dbReference type="InterPro" id="IPR000014">
    <property type="entry name" value="PAS"/>
</dbReference>
<name>A0A6A6NSB5_9PEZI</name>
<dbReference type="Gene3D" id="3.30.450.20">
    <property type="entry name" value="PAS domain"/>
    <property type="match status" value="1"/>
</dbReference>
<keyword evidence="1" id="KW-0479">Metal-binding</keyword>
<reference evidence="8" key="1">
    <citation type="journal article" date="2020" name="Stud. Mycol.">
        <title>101 Dothideomycetes genomes: a test case for predicting lifestyles and emergence of pathogens.</title>
        <authorList>
            <person name="Haridas S."/>
            <person name="Albert R."/>
            <person name="Binder M."/>
            <person name="Bloem J."/>
            <person name="Labutti K."/>
            <person name="Salamov A."/>
            <person name="Andreopoulos B."/>
            <person name="Baker S."/>
            <person name="Barry K."/>
            <person name="Bills G."/>
            <person name="Bluhm B."/>
            <person name="Cannon C."/>
            <person name="Castanera R."/>
            <person name="Culley D."/>
            <person name="Daum C."/>
            <person name="Ezra D."/>
            <person name="Gonzalez J."/>
            <person name="Henrissat B."/>
            <person name="Kuo A."/>
            <person name="Liang C."/>
            <person name="Lipzen A."/>
            <person name="Lutzoni F."/>
            <person name="Magnuson J."/>
            <person name="Mondo S."/>
            <person name="Nolan M."/>
            <person name="Ohm R."/>
            <person name="Pangilinan J."/>
            <person name="Park H.-J."/>
            <person name="Ramirez L."/>
            <person name="Alfaro M."/>
            <person name="Sun H."/>
            <person name="Tritt A."/>
            <person name="Yoshinaga Y."/>
            <person name="Zwiers L.-H."/>
            <person name="Turgeon B."/>
            <person name="Goodwin S."/>
            <person name="Spatafora J."/>
            <person name="Crous P."/>
            <person name="Grigoriev I."/>
        </authorList>
    </citation>
    <scope>NUCLEOTIDE SEQUENCE</scope>
    <source>
        <strain evidence="8">ATCC 16933</strain>
    </source>
</reference>
<keyword evidence="3" id="KW-0862">Zinc</keyword>
<dbReference type="OrthoDB" id="2162994at2759"/>